<proteinExistence type="predicted"/>
<gene>
    <name evidence="2" type="ORF">VMCG_05302</name>
</gene>
<name>A0A423WQP9_9PEZI</name>
<reference evidence="2 3" key="1">
    <citation type="submission" date="2015-09" db="EMBL/GenBank/DDBJ databases">
        <title>Host preference determinants of Valsa canker pathogens revealed by comparative genomics.</title>
        <authorList>
            <person name="Yin Z."/>
            <person name="Huang L."/>
        </authorList>
    </citation>
    <scope>NUCLEOTIDE SEQUENCE [LARGE SCALE GENOMIC DNA]</scope>
    <source>
        <strain evidence="2 3">03-1</strain>
    </source>
</reference>
<accession>A0A423WQP9</accession>
<dbReference type="OrthoDB" id="5243201at2759"/>
<organism evidence="2 3">
    <name type="scientific">Cytospora schulzeri</name>
    <dbReference type="NCBI Taxonomy" id="448051"/>
    <lineage>
        <taxon>Eukaryota</taxon>
        <taxon>Fungi</taxon>
        <taxon>Dikarya</taxon>
        <taxon>Ascomycota</taxon>
        <taxon>Pezizomycotina</taxon>
        <taxon>Sordariomycetes</taxon>
        <taxon>Sordariomycetidae</taxon>
        <taxon>Diaporthales</taxon>
        <taxon>Cytosporaceae</taxon>
        <taxon>Cytospora</taxon>
    </lineage>
</organism>
<evidence type="ECO:0000313" key="3">
    <source>
        <dbReference type="Proteomes" id="UP000283895"/>
    </source>
</evidence>
<feature type="compositionally biased region" description="Low complexity" evidence="1">
    <location>
        <begin position="120"/>
        <end position="130"/>
    </location>
</feature>
<keyword evidence="3" id="KW-1185">Reference proteome</keyword>
<protein>
    <submittedName>
        <fullName evidence="2">Uncharacterized protein</fullName>
    </submittedName>
</protein>
<sequence length="363" mass="39218">MASHSNPPSSPTFPLPSPASSTSIHNRLDHIDIPYDLDALAQSEQHFFLQPHDLPTSRAPDNPHPFGVLNSVHLRRLAGRDADHRAATTMQPAAPARVTRRDDFSFPTTAAVAVAAVPANNTETTNTTARTRARTSPSEEVAVEDGDRHPVPLDRTQLNDLVHRAMKPTFPPHLTGVVETRHRSDATTTEHLAGFGDRMIDGVIKAKREYGEGYRRSRTVLLAAQGALAVRAGEVRRVRGALAGEMDCSPKTYLSLHFPEFVHHHHTPPGTIVDPTTPEEVLPPHLLALVSPAWDFSLGEVLKGEKRARLRKVWEAAVMGDWDAVRDMTRGEVFVAEELAGVGVGVGVGIIGGGDGDGDGDGV</sequence>
<dbReference type="AlphaFoldDB" id="A0A423WQP9"/>
<dbReference type="EMBL" id="LKEA01000012">
    <property type="protein sequence ID" value="ROW05730.1"/>
    <property type="molecule type" value="Genomic_DNA"/>
</dbReference>
<feature type="region of interest" description="Disordered" evidence="1">
    <location>
        <begin position="120"/>
        <end position="153"/>
    </location>
</feature>
<evidence type="ECO:0000313" key="2">
    <source>
        <dbReference type="EMBL" id="ROW05730.1"/>
    </source>
</evidence>
<evidence type="ECO:0000256" key="1">
    <source>
        <dbReference type="SAM" id="MobiDB-lite"/>
    </source>
</evidence>
<feature type="compositionally biased region" description="Pro residues" evidence="1">
    <location>
        <begin position="8"/>
        <end position="17"/>
    </location>
</feature>
<feature type="region of interest" description="Disordered" evidence="1">
    <location>
        <begin position="1"/>
        <end position="22"/>
    </location>
</feature>
<comment type="caution">
    <text evidence="2">The sequence shown here is derived from an EMBL/GenBank/DDBJ whole genome shotgun (WGS) entry which is preliminary data.</text>
</comment>
<dbReference type="Proteomes" id="UP000283895">
    <property type="component" value="Unassembled WGS sequence"/>
</dbReference>